<accession>A0A7Z0S4X8</accession>
<dbReference type="Gene3D" id="3.90.25.10">
    <property type="entry name" value="UDP-galactose 4-epimerase, domain 1"/>
    <property type="match status" value="1"/>
</dbReference>
<dbReference type="InterPro" id="IPR052718">
    <property type="entry name" value="NmrA-type_oxidoreductase"/>
</dbReference>
<dbReference type="InterPro" id="IPR036291">
    <property type="entry name" value="NAD(P)-bd_dom_sf"/>
</dbReference>
<dbReference type="RefSeq" id="WP_179925241.1">
    <property type="nucleotide sequence ID" value="NZ_JACBXX010000119.1"/>
</dbReference>
<evidence type="ECO:0000313" key="3">
    <source>
        <dbReference type="Proteomes" id="UP000589521"/>
    </source>
</evidence>
<evidence type="ECO:0000259" key="1">
    <source>
        <dbReference type="Pfam" id="PF13460"/>
    </source>
</evidence>
<sequence>MVKIFITGATGRLAHYAIDFLHEFAPDAELFGMVRTDQQVSSLEERGVTARKGDYADKDSLVRAFEGMDRLLFISVPQADLQENVVTAAKEAGISYIAYTSINAIDYDKFGLEINHRATEELIRQSTIAHTFLRNSWYLEINRANIKAAAKTGRFYYTGQGKISHATRKELAEAAARVIATADFPEVVELGRDAYTFADLGQAVQEALEREIEVKEVTADEVAVLLKEVGISEFEQDFSIAMMTYAVAGENGEDQVTATDYERVTGHAFARLSEAVKSILEEDK</sequence>
<dbReference type="InterPro" id="IPR016040">
    <property type="entry name" value="NAD(P)-bd_dom"/>
</dbReference>
<reference evidence="2 3" key="1">
    <citation type="submission" date="2020-07" db="EMBL/GenBank/DDBJ databases">
        <title>MOT database genomes.</title>
        <authorList>
            <person name="Joseph S."/>
            <person name="Aduse-Opoku J."/>
            <person name="Hashim A."/>
            <person name="Wade W."/>
            <person name="Curtis M."/>
        </authorList>
    </citation>
    <scope>NUCLEOTIDE SEQUENCE [LARGE SCALE GENOMIC DNA]</scope>
    <source>
        <strain evidence="2 3">STR</strain>
    </source>
</reference>
<evidence type="ECO:0000313" key="2">
    <source>
        <dbReference type="EMBL" id="NYS96512.1"/>
    </source>
</evidence>
<dbReference type="AlphaFoldDB" id="A0A7Z0S4X8"/>
<dbReference type="PANTHER" id="PTHR47129">
    <property type="entry name" value="QUINONE OXIDOREDUCTASE 2"/>
    <property type="match status" value="1"/>
</dbReference>
<feature type="domain" description="NAD(P)-binding" evidence="1">
    <location>
        <begin position="8"/>
        <end position="180"/>
    </location>
</feature>
<dbReference type="Gene3D" id="3.40.50.720">
    <property type="entry name" value="NAD(P)-binding Rossmann-like Domain"/>
    <property type="match status" value="1"/>
</dbReference>
<dbReference type="EMBL" id="JACBXX010000119">
    <property type="protein sequence ID" value="NYS96512.1"/>
    <property type="molecule type" value="Genomic_DNA"/>
</dbReference>
<proteinExistence type="predicted"/>
<dbReference type="Proteomes" id="UP000589521">
    <property type="component" value="Unassembled WGS sequence"/>
</dbReference>
<organism evidence="2 3">
    <name type="scientific">Streptococcus danieliae</name>
    <dbReference type="NCBI Taxonomy" id="747656"/>
    <lineage>
        <taxon>Bacteria</taxon>
        <taxon>Bacillati</taxon>
        <taxon>Bacillota</taxon>
        <taxon>Bacilli</taxon>
        <taxon>Lactobacillales</taxon>
        <taxon>Streptococcaceae</taxon>
        <taxon>Streptococcus</taxon>
    </lineage>
</organism>
<protein>
    <submittedName>
        <fullName evidence="2">NAD(P)H-binding protein</fullName>
    </submittedName>
</protein>
<dbReference type="SUPFAM" id="SSF51735">
    <property type="entry name" value="NAD(P)-binding Rossmann-fold domains"/>
    <property type="match status" value="1"/>
</dbReference>
<gene>
    <name evidence="2" type="ORF">HZY94_04880</name>
</gene>
<name>A0A7Z0S4X8_9STRE</name>
<dbReference type="Pfam" id="PF13460">
    <property type="entry name" value="NAD_binding_10"/>
    <property type="match status" value="1"/>
</dbReference>
<dbReference type="PANTHER" id="PTHR47129:SF1">
    <property type="entry name" value="NMRA-LIKE DOMAIN-CONTAINING PROTEIN"/>
    <property type="match status" value="1"/>
</dbReference>
<comment type="caution">
    <text evidence="2">The sequence shown here is derived from an EMBL/GenBank/DDBJ whole genome shotgun (WGS) entry which is preliminary data.</text>
</comment>